<evidence type="ECO:0000256" key="3">
    <source>
        <dbReference type="SAM" id="MobiDB-lite"/>
    </source>
</evidence>
<comment type="similarity">
    <text evidence="1">Belongs to the P-Pant transferase superfamily. Gsp/Sfp/HetI/AcpT family.</text>
</comment>
<dbReference type="RefSeq" id="WP_184433346.1">
    <property type="nucleotide sequence ID" value="NZ_JACIGI010000009.1"/>
</dbReference>
<dbReference type="Pfam" id="PF01648">
    <property type="entry name" value="ACPS"/>
    <property type="match status" value="1"/>
</dbReference>
<dbReference type="Gene3D" id="3.90.470.20">
    <property type="entry name" value="4'-phosphopantetheinyl transferase domain"/>
    <property type="match status" value="1"/>
</dbReference>
<keyword evidence="6" id="KW-1185">Reference proteome</keyword>
<dbReference type="GO" id="GO:0000287">
    <property type="term" value="F:magnesium ion binding"/>
    <property type="evidence" value="ECO:0007669"/>
    <property type="project" value="InterPro"/>
</dbReference>
<dbReference type="GO" id="GO:0019878">
    <property type="term" value="P:lysine biosynthetic process via aminoadipic acid"/>
    <property type="evidence" value="ECO:0007669"/>
    <property type="project" value="TreeGrafter"/>
</dbReference>
<proteinExistence type="inferred from homology"/>
<feature type="region of interest" description="Disordered" evidence="3">
    <location>
        <begin position="31"/>
        <end position="52"/>
    </location>
</feature>
<dbReference type="GO" id="GO:0008897">
    <property type="term" value="F:holo-[acyl-carrier-protein] synthase activity"/>
    <property type="evidence" value="ECO:0007669"/>
    <property type="project" value="InterPro"/>
</dbReference>
<gene>
    <name evidence="5" type="ORF">GGD88_001414</name>
</gene>
<reference evidence="5 6" key="1">
    <citation type="submission" date="2020-08" db="EMBL/GenBank/DDBJ databases">
        <title>Genome sequencing of Purple Non-Sulfur Bacteria from various extreme environments.</title>
        <authorList>
            <person name="Mayer M."/>
        </authorList>
    </citation>
    <scope>NUCLEOTIDE SEQUENCE [LARGE SCALE GENOMIC DNA]</scope>
    <source>
        <strain evidence="5 6">JA135</strain>
    </source>
</reference>
<dbReference type="SUPFAM" id="SSF56214">
    <property type="entry name" value="4'-phosphopantetheinyl transferase"/>
    <property type="match status" value="2"/>
</dbReference>
<name>A0A7W6RYQ0_9PROT</name>
<dbReference type="PANTHER" id="PTHR12215:SF10">
    <property type="entry name" value="L-AMINOADIPATE-SEMIALDEHYDE DEHYDROGENASE-PHOSPHOPANTETHEINYL TRANSFERASE"/>
    <property type="match status" value="1"/>
</dbReference>
<dbReference type="GO" id="GO:0005829">
    <property type="term" value="C:cytosol"/>
    <property type="evidence" value="ECO:0007669"/>
    <property type="project" value="TreeGrafter"/>
</dbReference>
<protein>
    <recommendedName>
        <fullName evidence="4">4'-phosphopantetheinyl transferase domain-containing protein</fullName>
    </recommendedName>
</protein>
<dbReference type="InterPro" id="IPR050559">
    <property type="entry name" value="P-Pant_transferase_sf"/>
</dbReference>
<evidence type="ECO:0000259" key="4">
    <source>
        <dbReference type="Pfam" id="PF01648"/>
    </source>
</evidence>
<feature type="compositionally biased region" description="Low complexity" evidence="3">
    <location>
        <begin position="42"/>
        <end position="52"/>
    </location>
</feature>
<dbReference type="InterPro" id="IPR008278">
    <property type="entry name" value="4-PPantetheinyl_Trfase_dom"/>
</dbReference>
<dbReference type="Proteomes" id="UP000555728">
    <property type="component" value="Unassembled WGS sequence"/>
</dbReference>
<dbReference type="AlphaFoldDB" id="A0A7W6RYQ0"/>
<dbReference type="PANTHER" id="PTHR12215">
    <property type="entry name" value="PHOSPHOPANTETHEINE TRANSFERASE"/>
    <property type="match status" value="1"/>
</dbReference>
<evidence type="ECO:0000256" key="1">
    <source>
        <dbReference type="ARBA" id="ARBA00010990"/>
    </source>
</evidence>
<feature type="region of interest" description="Disordered" evidence="3">
    <location>
        <begin position="131"/>
        <end position="154"/>
    </location>
</feature>
<comment type="caution">
    <text evidence="5">The sequence shown here is derived from an EMBL/GenBank/DDBJ whole genome shotgun (WGS) entry which is preliminary data.</text>
</comment>
<feature type="compositionally biased region" description="Pro residues" evidence="3">
    <location>
        <begin position="137"/>
        <end position="150"/>
    </location>
</feature>
<evidence type="ECO:0000313" key="5">
    <source>
        <dbReference type="EMBL" id="MBB4285694.1"/>
    </source>
</evidence>
<keyword evidence="2" id="KW-0808">Transferase</keyword>
<evidence type="ECO:0000313" key="6">
    <source>
        <dbReference type="Proteomes" id="UP000555728"/>
    </source>
</evidence>
<dbReference type="InterPro" id="IPR037143">
    <property type="entry name" value="4-PPantetheinyl_Trfase_dom_sf"/>
</dbReference>
<feature type="domain" description="4'-phosphopantetheinyl transferase" evidence="4">
    <location>
        <begin position="74"/>
        <end position="139"/>
    </location>
</feature>
<dbReference type="EMBL" id="JACIGI010000009">
    <property type="protein sequence ID" value="MBB4285694.1"/>
    <property type="molecule type" value="Genomic_DNA"/>
</dbReference>
<organism evidence="5 6">
    <name type="scientific">Roseospira goensis</name>
    <dbReference type="NCBI Taxonomy" id="391922"/>
    <lineage>
        <taxon>Bacteria</taxon>
        <taxon>Pseudomonadati</taxon>
        <taxon>Pseudomonadota</taxon>
        <taxon>Alphaproteobacteria</taxon>
        <taxon>Rhodospirillales</taxon>
        <taxon>Rhodospirillaceae</taxon>
        <taxon>Roseospira</taxon>
    </lineage>
</organism>
<accession>A0A7W6RYQ0</accession>
<sequence>MVVIDGGPGVDWRPRSARTARTLLHAVTGDSSLGIHKDPRGKPFVPRRPGGRPVHLSVSHSRHVFALAVGPVPLGLDVEGLRHPTRWRSVYAWITPPAERLPDPDPDTFLRGWTAREAVVKLLGTGLNHGLDTLSLPPDPPSTAPGPPAGSSPFRPVPLDGGPCWITHLAPWRERAVALALESPQPVRSYVVIDALVV</sequence>
<evidence type="ECO:0000256" key="2">
    <source>
        <dbReference type="ARBA" id="ARBA00022679"/>
    </source>
</evidence>